<accession>A0A166VEY6</accession>
<protein>
    <submittedName>
        <fullName evidence="1">Uncharacterized protein</fullName>
    </submittedName>
</protein>
<name>A0A166VEY6_9HYPO</name>
<evidence type="ECO:0000313" key="2">
    <source>
        <dbReference type="Proteomes" id="UP000078544"/>
    </source>
</evidence>
<organism evidence="1 2">
    <name type="scientific">Moelleriella libera RCEF 2490</name>
    <dbReference type="NCBI Taxonomy" id="1081109"/>
    <lineage>
        <taxon>Eukaryota</taxon>
        <taxon>Fungi</taxon>
        <taxon>Dikarya</taxon>
        <taxon>Ascomycota</taxon>
        <taxon>Pezizomycotina</taxon>
        <taxon>Sordariomycetes</taxon>
        <taxon>Hypocreomycetidae</taxon>
        <taxon>Hypocreales</taxon>
        <taxon>Clavicipitaceae</taxon>
        <taxon>Moelleriella</taxon>
    </lineage>
</organism>
<sequence>MSSSSSVDSMHWHELWLTEDSSSRHQWEFARTGQLFTWKRTRREFADPAWDRSARARIFWGHSELVDDEERVVAVFTKGRGWRGGGVLQVNVDHGLDFDVMVVMTLCISWGYTRDHPEPHHR</sequence>
<proteinExistence type="predicted"/>
<dbReference type="EMBL" id="AZGY01000001">
    <property type="protein sequence ID" value="OAA33588.1"/>
    <property type="molecule type" value="Genomic_DNA"/>
</dbReference>
<dbReference type="AlphaFoldDB" id="A0A166VEY6"/>
<keyword evidence="2" id="KW-1185">Reference proteome</keyword>
<dbReference type="Proteomes" id="UP000078544">
    <property type="component" value="Unassembled WGS sequence"/>
</dbReference>
<dbReference type="OrthoDB" id="3431997at2759"/>
<reference evidence="1 2" key="1">
    <citation type="journal article" date="2016" name="Genome Biol. Evol.">
        <title>Divergent and convergent evolution of fungal pathogenicity.</title>
        <authorList>
            <person name="Shang Y."/>
            <person name="Xiao G."/>
            <person name="Zheng P."/>
            <person name="Cen K."/>
            <person name="Zhan S."/>
            <person name="Wang C."/>
        </authorList>
    </citation>
    <scope>NUCLEOTIDE SEQUENCE [LARGE SCALE GENOMIC DNA]</scope>
    <source>
        <strain evidence="1 2">RCEF 2490</strain>
    </source>
</reference>
<comment type="caution">
    <text evidence="1">The sequence shown here is derived from an EMBL/GenBank/DDBJ whole genome shotgun (WGS) entry which is preliminary data.</text>
</comment>
<evidence type="ECO:0000313" key="1">
    <source>
        <dbReference type="EMBL" id="OAA33588.1"/>
    </source>
</evidence>
<gene>
    <name evidence="1" type="ORF">AAL_01053</name>
</gene>